<dbReference type="AlphaFoldDB" id="A0A0D6G6W1"/>
<gene>
    <name evidence="1" type="ORF">PAERUG_P19_London_7_VIM_2_05_10_06644</name>
</gene>
<proteinExistence type="predicted"/>
<reference evidence="2" key="1">
    <citation type="submission" date="2015-06" db="EMBL/GenBank/DDBJ databases">
        <authorList>
            <person name="Radhakrishnan Rajesh"/>
            <person name="Underwood Anthony"/>
            <person name="Al-Shahib Ali"/>
        </authorList>
    </citation>
    <scope>NUCLEOTIDE SEQUENCE [LARGE SCALE GENOMIC DNA]</scope>
    <source>
        <strain evidence="2">P19_London_7_VIM_2_05_10</strain>
    </source>
</reference>
<dbReference type="EMBL" id="CVVU01000269">
    <property type="protein sequence ID" value="CRQ07816.1"/>
    <property type="molecule type" value="Genomic_DNA"/>
</dbReference>
<dbReference type="Proteomes" id="UP000045039">
    <property type="component" value="Unassembled WGS sequence"/>
</dbReference>
<protein>
    <submittedName>
        <fullName evidence="1">Uncharacterized protein</fullName>
    </submittedName>
</protein>
<organism evidence="1 2">
    <name type="scientific">Pseudomonas aeruginosa</name>
    <dbReference type="NCBI Taxonomy" id="287"/>
    <lineage>
        <taxon>Bacteria</taxon>
        <taxon>Pseudomonadati</taxon>
        <taxon>Pseudomonadota</taxon>
        <taxon>Gammaproteobacteria</taxon>
        <taxon>Pseudomonadales</taxon>
        <taxon>Pseudomonadaceae</taxon>
        <taxon>Pseudomonas</taxon>
    </lineage>
</organism>
<sequence>MAANENARHDGGRSLCEGCAQCAPSLFSSGWPA</sequence>
<name>A0A0D6G6W1_PSEAI</name>
<accession>A0A0D6G6W1</accession>
<evidence type="ECO:0000313" key="1">
    <source>
        <dbReference type="EMBL" id="CRQ07816.1"/>
    </source>
</evidence>
<evidence type="ECO:0000313" key="2">
    <source>
        <dbReference type="Proteomes" id="UP000045039"/>
    </source>
</evidence>
<comment type="caution">
    <text evidence="1">The sequence shown here is derived from an EMBL/GenBank/DDBJ whole genome shotgun (WGS) entry which is preliminary data.</text>
</comment>